<gene>
    <name evidence="1" type="ORF">HPB48_018432</name>
</gene>
<evidence type="ECO:0000313" key="2">
    <source>
        <dbReference type="Proteomes" id="UP000821853"/>
    </source>
</evidence>
<protein>
    <submittedName>
        <fullName evidence="1">Uncharacterized protein</fullName>
    </submittedName>
</protein>
<dbReference type="Proteomes" id="UP000821853">
    <property type="component" value="Chromosome 4"/>
</dbReference>
<dbReference type="VEuPathDB" id="VectorBase:HLOH_058965"/>
<name>A0A9J6GE19_HAELO</name>
<proteinExistence type="predicted"/>
<organism evidence="1 2">
    <name type="scientific">Haemaphysalis longicornis</name>
    <name type="common">Bush tick</name>
    <dbReference type="NCBI Taxonomy" id="44386"/>
    <lineage>
        <taxon>Eukaryota</taxon>
        <taxon>Metazoa</taxon>
        <taxon>Ecdysozoa</taxon>
        <taxon>Arthropoda</taxon>
        <taxon>Chelicerata</taxon>
        <taxon>Arachnida</taxon>
        <taxon>Acari</taxon>
        <taxon>Parasitiformes</taxon>
        <taxon>Ixodida</taxon>
        <taxon>Ixodoidea</taxon>
        <taxon>Ixodidae</taxon>
        <taxon>Haemaphysalinae</taxon>
        <taxon>Haemaphysalis</taxon>
    </lineage>
</organism>
<comment type="caution">
    <text evidence="1">The sequence shown here is derived from an EMBL/GenBank/DDBJ whole genome shotgun (WGS) entry which is preliminary data.</text>
</comment>
<evidence type="ECO:0000313" key="1">
    <source>
        <dbReference type="EMBL" id="KAH9373379.1"/>
    </source>
</evidence>
<accession>A0A9J6GE19</accession>
<reference evidence="1 2" key="1">
    <citation type="journal article" date="2020" name="Cell">
        <title>Large-Scale Comparative Analyses of Tick Genomes Elucidate Their Genetic Diversity and Vector Capacities.</title>
        <authorList>
            <consortium name="Tick Genome and Microbiome Consortium (TIGMIC)"/>
            <person name="Jia N."/>
            <person name="Wang J."/>
            <person name="Shi W."/>
            <person name="Du L."/>
            <person name="Sun Y."/>
            <person name="Zhan W."/>
            <person name="Jiang J.F."/>
            <person name="Wang Q."/>
            <person name="Zhang B."/>
            <person name="Ji P."/>
            <person name="Bell-Sakyi L."/>
            <person name="Cui X.M."/>
            <person name="Yuan T.T."/>
            <person name="Jiang B.G."/>
            <person name="Yang W.F."/>
            <person name="Lam T.T."/>
            <person name="Chang Q.C."/>
            <person name="Ding S.J."/>
            <person name="Wang X.J."/>
            <person name="Zhu J.G."/>
            <person name="Ruan X.D."/>
            <person name="Zhao L."/>
            <person name="Wei J.T."/>
            <person name="Ye R.Z."/>
            <person name="Que T.C."/>
            <person name="Du C.H."/>
            <person name="Zhou Y.H."/>
            <person name="Cheng J.X."/>
            <person name="Dai P.F."/>
            <person name="Guo W.B."/>
            <person name="Han X.H."/>
            <person name="Huang E.J."/>
            <person name="Li L.F."/>
            <person name="Wei W."/>
            <person name="Gao Y.C."/>
            <person name="Liu J.Z."/>
            <person name="Shao H.Z."/>
            <person name="Wang X."/>
            <person name="Wang C.C."/>
            <person name="Yang T.C."/>
            <person name="Huo Q.B."/>
            <person name="Li W."/>
            <person name="Chen H.Y."/>
            <person name="Chen S.E."/>
            <person name="Zhou L.G."/>
            <person name="Ni X.B."/>
            <person name="Tian J.H."/>
            <person name="Sheng Y."/>
            <person name="Liu T."/>
            <person name="Pan Y.S."/>
            <person name="Xia L.Y."/>
            <person name="Li J."/>
            <person name="Zhao F."/>
            <person name="Cao W.C."/>
        </authorList>
    </citation>
    <scope>NUCLEOTIDE SEQUENCE [LARGE SCALE GENOMIC DNA]</scope>
    <source>
        <strain evidence="1">HaeL-2018</strain>
    </source>
</reference>
<keyword evidence="2" id="KW-1185">Reference proteome</keyword>
<dbReference type="OrthoDB" id="420518at2759"/>
<dbReference type="EMBL" id="JABSTR010000006">
    <property type="protein sequence ID" value="KAH9373379.1"/>
    <property type="molecule type" value="Genomic_DNA"/>
</dbReference>
<sequence>MEVLMKKFLGRFLGREVYREKSGDLLEIHLPSNWRKRIEINADTAAALADWAPHEKKVLNRSKESKGHWIPAL</sequence>
<dbReference type="AlphaFoldDB" id="A0A9J6GE19"/>